<accession>A0A3D8Y9A1</accession>
<dbReference type="EMBL" id="QNUL01000012">
    <property type="protein sequence ID" value="REA60062.1"/>
    <property type="molecule type" value="Genomic_DNA"/>
</dbReference>
<keyword evidence="3" id="KW-1185">Reference proteome</keyword>
<dbReference type="Proteomes" id="UP000256373">
    <property type="component" value="Unassembled WGS sequence"/>
</dbReference>
<evidence type="ECO:0000313" key="2">
    <source>
        <dbReference type="EMBL" id="REA60062.1"/>
    </source>
</evidence>
<name>A0A3D8Y9A1_9BACT</name>
<dbReference type="OrthoDB" id="6372253at2"/>
<dbReference type="RefSeq" id="WP_115831807.1">
    <property type="nucleotide sequence ID" value="NZ_QNUL01000012.1"/>
</dbReference>
<feature type="compositionally biased region" description="Basic and acidic residues" evidence="1">
    <location>
        <begin position="222"/>
        <end position="248"/>
    </location>
</feature>
<feature type="region of interest" description="Disordered" evidence="1">
    <location>
        <begin position="222"/>
        <end position="263"/>
    </location>
</feature>
<dbReference type="AlphaFoldDB" id="A0A3D8Y9A1"/>
<reference evidence="2 3" key="1">
    <citation type="submission" date="2018-07" db="EMBL/GenBank/DDBJ databases">
        <title>Dyadobacter roseus sp. nov., isolated from rose rhizosphere soil.</title>
        <authorList>
            <person name="Chen L."/>
        </authorList>
    </citation>
    <scope>NUCLEOTIDE SEQUENCE [LARGE SCALE GENOMIC DNA]</scope>
    <source>
        <strain evidence="2 3">RS19</strain>
    </source>
</reference>
<comment type="caution">
    <text evidence="2">The sequence shown here is derived from an EMBL/GenBank/DDBJ whole genome shotgun (WGS) entry which is preliminary data.</text>
</comment>
<gene>
    <name evidence="2" type="ORF">DSL64_15370</name>
</gene>
<organism evidence="2 3">
    <name type="scientific">Dyadobacter luteus</name>
    <dbReference type="NCBI Taxonomy" id="2259619"/>
    <lineage>
        <taxon>Bacteria</taxon>
        <taxon>Pseudomonadati</taxon>
        <taxon>Bacteroidota</taxon>
        <taxon>Cytophagia</taxon>
        <taxon>Cytophagales</taxon>
        <taxon>Spirosomataceae</taxon>
        <taxon>Dyadobacter</taxon>
    </lineage>
</organism>
<evidence type="ECO:0000256" key="1">
    <source>
        <dbReference type="SAM" id="MobiDB-lite"/>
    </source>
</evidence>
<protein>
    <submittedName>
        <fullName evidence="2">Uncharacterized protein</fullName>
    </submittedName>
</protein>
<evidence type="ECO:0000313" key="3">
    <source>
        <dbReference type="Proteomes" id="UP000256373"/>
    </source>
</evidence>
<sequence>MNEKNFEYLKDQIKFTGFGQDLEAALKANLAKAQNEFRLSHTAQHGKDELSSSLHFKKSAQSDMYFFNSYDAALKKENAEQAIKQTFYINRQAGNITQKEAYNLLDGRAVNKDLISKEGALYNAWVQLDFKDTAQNGNYKFKQFSEKYGFDLEKSVAKLPIKELSDVNEKTRVLESLGKGNRQAVTFQQNVNEQRVFLEANPQFKTVTVYDQNNRRLTIDGLRQSEREGASQKQNEKKDAKQQQKADSDQTAPKTRKGKKVSV</sequence>
<feature type="compositionally biased region" description="Basic residues" evidence="1">
    <location>
        <begin position="254"/>
        <end position="263"/>
    </location>
</feature>
<proteinExistence type="predicted"/>